<dbReference type="KEGG" id="sman:C12CBH8_07060"/>
<keyword evidence="9" id="KW-0067">ATP-binding</keyword>
<dbReference type="SUPFAM" id="SSF52540">
    <property type="entry name" value="P-loop containing nucleoside triphosphate hydrolases"/>
    <property type="match status" value="1"/>
</dbReference>
<dbReference type="InterPro" id="IPR052023">
    <property type="entry name" value="Histidine_kinase_KdpD"/>
</dbReference>
<comment type="subcellular location">
    <subcellularLocation>
        <location evidence="2">Membrane</location>
        <topology evidence="2">Multi-pass membrane protein</topology>
    </subcellularLocation>
</comment>
<dbReference type="InterPro" id="IPR038318">
    <property type="entry name" value="KdpD_sf"/>
</dbReference>
<proteinExistence type="predicted"/>
<dbReference type="Gene3D" id="1.20.120.620">
    <property type="entry name" value="Backbone structure of the membrane domain of e. Coli histidine kinase receptor kdpd"/>
    <property type="match status" value="1"/>
</dbReference>
<dbReference type="PANTHER" id="PTHR45569">
    <property type="entry name" value="SENSOR PROTEIN KDPD"/>
    <property type="match status" value="1"/>
</dbReference>
<evidence type="ECO:0000313" key="16">
    <source>
        <dbReference type="Proteomes" id="UP000593890"/>
    </source>
</evidence>
<dbReference type="SMART" id="SM00387">
    <property type="entry name" value="HATPase_c"/>
    <property type="match status" value="1"/>
</dbReference>
<feature type="transmembrane region" description="Helical" evidence="13">
    <location>
        <begin position="476"/>
        <end position="497"/>
    </location>
</feature>
<evidence type="ECO:0000256" key="10">
    <source>
        <dbReference type="ARBA" id="ARBA00022989"/>
    </source>
</evidence>
<dbReference type="Gene3D" id="1.10.287.130">
    <property type="match status" value="1"/>
</dbReference>
<dbReference type="SUPFAM" id="SSF55874">
    <property type="entry name" value="ATPase domain of HSP90 chaperone/DNA topoisomerase II/histidine kinase"/>
    <property type="match status" value="1"/>
</dbReference>
<dbReference type="EC" id="2.7.13.3" evidence="3"/>
<dbReference type="SUPFAM" id="SSF47384">
    <property type="entry name" value="Homodimeric domain of signal transducing histidine kinase"/>
    <property type="match status" value="1"/>
</dbReference>
<keyword evidence="6 13" id="KW-0812">Transmembrane</keyword>
<accession>A0A7I8CZZ1</accession>
<evidence type="ECO:0000259" key="14">
    <source>
        <dbReference type="PROSITE" id="PS50109"/>
    </source>
</evidence>
<reference evidence="16" key="1">
    <citation type="submission" date="2020-07" db="EMBL/GenBank/DDBJ databases">
        <title>Complete genome sequencing of Clostridia bacterium strain 12CBH8.</title>
        <authorList>
            <person name="Sakamoto M."/>
            <person name="Murakami T."/>
            <person name="Mori H."/>
        </authorList>
    </citation>
    <scope>NUCLEOTIDE SEQUENCE [LARGE SCALE GENOMIC DNA]</scope>
    <source>
        <strain evidence="16">12CBH8</strain>
    </source>
</reference>
<dbReference type="Gene3D" id="3.40.50.300">
    <property type="entry name" value="P-loop containing nucleotide triphosphate hydrolases"/>
    <property type="match status" value="1"/>
</dbReference>
<dbReference type="SUPFAM" id="SSF52402">
    <property type="entry name" value="Adenine nucleotide alpha hydrolases-like"/>
    <property type="match status" value="1"/>
</dbReference>
<sequence length="899" mass="100034">MEEQRPNPQQLLKSIRVQEGQNGQGKLKIFFGYAAGVGKTYTMLEAAHQAKQNGIDVVVGYVERHIRPDTLALLDGLEQLPCKEVDYKGVTLKEFDLDAALARKPELILVDELAHSNAAGCRHEKRYQDVEELLRAGINVYTTVNVQHLESLNNLVESITGIAVSERIPDRVFDSAGQVELVDIEPADLIARLQKGKVYRSGQAERALDNFFSLENLAALREIALRRTADRLNRSAQKLGNEAAARAGEHILICLSSSPSNAKVIRTAARMAEAFHSGFTALFVETPETKELKGENLKRLRDNLRLAEQMGAQIATVYGDDPAVQISEYAKVSGVTKIVMGRTNHRQNPLFKGKSLADKLTSLAGGIDIYIIPDTQPSYFKKKLFFSRRDEPWFSWKDLLKTLLVTALATLIGFGFFALGLRDANIIIIYILGVLVTAIWTRGHLYGAFASLLSVVAFNYFFTIPRFTLHATDPDYPVTFLIMLIASIMSSTLATRVKKQARQSAQKAYYTELLMTSSQKLQQGKDEQEIIKLAAQQLHLLLERPILYALAKPGTELQFQATPPEQGEALMASLNSEERGVADWVVKNNKRAGATTGTLSHAHNLYLAVRGLQGVMGIVGIPSQYYPELEVFEKNLMISILNECGLILERRRFREEKQAIEMETQQERLRSNLLRAISHDLRTPLTSISGNAGVLMEESIVLSEDKKQELYRSIYDDSMWLVNLTENLLSITRIENGTMRLQTNAELLDDVFREALSHLDRQAKEHSISVELPDDLLMAKMDVRLIIQVIINIVNNAIKYTPAGSHIVLRAEKQGSMAAISISDDGPGIPDDAKAHLFDMFYTASQGKSDNRRGLGLGLNLCRSIVTAHGGTISITDNVPHGSVFTFTLPLEEVDIDHV</sequence>
<dbReference type="Pfam" id="PF02702">
    <property type="entry name" value="KdpD"/>
    <property type="match status" value="1"/>
</dbReference>
<evidence type="ECO:0000256" key="13">
    <source>
        <dbReference type="SAM" id="Phobius"/>
    </source>
</evidence>
<keyword evidence="5" id="KW-0808">Transferase</keyword>
<dbReference type="InterPro" id="IPR025201">
    <property type="entry name" value="KdpD_TM"/>
</dbReference>
<evidence type="ECO:0000256" key="4">
    <source>
        <dbReference type="ARBA" id="ARBA00022553"/>
    </source>
</evidence>
<dbReference type="GO" id="GO:0005524">
    <property type="term" value="F:ATP binding"/>
    <property type="evidence" value="ECO:0007669"/>
    <property type="project" value="UniProtKB-KW"/>
</dbReference>
<keyword evidence="12 13" id="KW-0472">Membrane</keyword>
<evidence type="ECO:0000256" key="3">
    <source>
        <dbReference type="ARBA" id="ARBA00012438"/>
    </source>
</evidence>
<dbReference type="PANTHER" id="PTHR45569:SF1">
    <property type="entry name" value="SENSOR PROTEIN KDPD"/>
    <property type="match status" value="1"/>
</dbReference>
<dbReference type="Gene3D" id="3.30.450.40">
    <property type="match status" value="1"/>
</dbReference>
<dbReference type="PRINTS" id="PR00344">
    <property type="entry name" value="BCTRLSENSOR"/>
</dbReference>
<evidence type="ECO:0000256" key="7">
    <source>
        <dbReference type="ARBA" id="ARBA00022741"/>
    </source>
</evidence>
<keyword evidence="16" id="KW-1185">Reference proteome</keyword>
<dbReference type="GO" id="GO:0005886">
    <property type="term" value="C:plasma membrane"/>
    <property type="evidence" value="ECO:0007669"/>
    <property type="project" value="TreeGrafter"/>
</dbReference>
<evidence type="ECO:0000256" key="5">
    <source>
        <dbReference type="ARBA" id="ARBA00022679"/>
    </source>
</evidence>
<dbReference type="CDD" id="cd00075">
    <property type="entry name" value="HATPase"/>
    <property type="match status" value="1"/>
</dbReference>
<dbReference type="Pfam" id="PF13493">
    <property type="entry name" value="DUF4118"/>
    <property type="match status" value="1"/>
</dbReference>
<dbReference type="InterPro" id="IPR027417">
    <property type="entry name" value="P-loop_NTPase"/>
</dbReference>
<dbReference type="RefSeq" id="WP_215533564.1">
    <property type="nucleotide sequence ID" value="NZ_AP023321.1"/>
</dbReference>
<keyword evidence="11" id="KW-0902">Two-component regulatory system</keyword>
<protein>
    <recommendedName>
        <fullName evidence="3">histidine kinase</fullName>
        <ecNumber evidence="3">2.7.13.3</ecNumber>
    </recommendedName>
</protein>
<feature type="transmembrane region" description="Helical" evidence="13">
    <location>
        <begin position="399"/>
        <end position="418"/>
    </location>
</feature>
<dbReference type="InterPro" id="IPR003594">
    <property type="entry name" value="HATPase_dom"/>
</dbReference>
<keyword evidence="7" id="KW-0547">Nucleotide-binding</keyword>
<dbReference type="FunFam" id="3.40.50.300:FF:000483">
    <property type="entry name" value="Sensor histidine kinase KdpD"/>
    <property type="match status" value="1"/>
</dbReference>
<name>A0A7I8CZZ1_9FIRM</name>
<dbReference type="Pfam" id="PF02518">
    <property type="entry name" value="HATPase_c"/>
    <property type="match status" value="1"/>
</dbReference>
<dbReference type="SMART" id="SM00388">
    <property type="entry name" value="HisKA"/>
    <property type="match status" value="1"/>
</dbReference>
<dbReference type="InterPro" id="IPR014729">
    <property type="entry name" value="Rossmann-like_a/b/a_fold"/>
</dbReference>
<evidence type="ECO:0000256" key="6">
    <source>
        <dbReference type="ARBA" id="ARBA00022692"/>
    </source>
</evidence>
<dbReference type="InterPro" id="IPR003852">
    <property type="entry name" value="Sig_transdc_His_kinase_KdpD_N"/>
</dbReference>
<dbReference type="InterPro" id="IPR003661">
    <property type="entry name" value="HisK_dim/P_dom"/>
</dbReference>
<comment type="catalytic activity">
    <reaction evidence="1">
        <text>ATP + protein L-histidine = ADP + protein N-phospho-L-histidine.</text>
        <dbReference type="EC" id="2.7.13.3"/>
    </reaction>
</comment>
<evidence type="ECO:0000256" key="8">
    <source>
        <dbReference type="ARBA" id="ARBA00022777"/>
    </source>
</evidence>
<evidence type="ECO:0000256" key="12">
    <source>
        <dbReference type="ARBA" id="ARBA00023136"/>
    </source>
</evidence>
<keyword evidence="8 15" id="KW-0418">Kinase</keyword>
<evidence type="ECO:0000256" key="9">
    <source>
        <dbReference type="ARBA" id="ARBA00022840"/>
    </source>
</evidence>
<feature type="domain" description="Histidine kinase" evidence="14">
    <location>
        <begin position="676"/>
        <end position="893"/>
    </location>
</feature>
<dbReference type="Gene3D" id="3.40.50.620">
    <property type="entry name" value="HUPs"/>
    <property type="match status" value="1"/>
</dbReference>
<dbReference type="InterPro" id="IPR005467">
    <property type="entry name" value="His_kinase_dom"/>
</dbReference>
<evidence type="ECO:0000256" key="1">
    <source>
        <dbReference type="ARBA" id="ARBA00000085"/>
    </source>
</evidence>
<dbReference type="GO" id="GO:0000155">
    <property type="term" value="F:phosphorelay sensor kinase activity"/>
    <property type="evidence" value="ECO:0007669"/>
    <property type="project" value="InterPro"/>
</dbReference>
<keyword evidence="4" id="KW-0597">Phosphoprotein</keyword>
<evidence type="ECO:0000256" key="11">
    <source>
        <dbReference type="ARBA" id="ARBA00023012"/>
    </source>
</evidence>
<dbReference type="InterPro" id="IPR036097">
    <property type="entry name" value="HisK_dim/P_sf"/>
</dbReference>
<feature type="transmembrane region" description="Helical" evidence="13">
    <location>
        <begin position="445"/>
        <end position="464"/>
    </location>
</feature>
<dbReference type="PROSITE" id="PS50109">
    <property type="entry name" value="HIS_KIN"/>
    <property type="match status" value="1"/>
</dbReference>
<evidence type="ECO:0000313" key="15">
    <source>
        <dbReference type="EMBL" id="BCI60067.1"/>
    </source>
</evidence>
<dbReference type="InterPro" id="IPR004358">
    <property type="entry name" value="Sig_transdc_His_kin-like_C"/>
</dbReference>
<dbReference type="Pfam" id="PF00512">
    <property type="entry name" value="HisKA"/>
    <property type="match status" value="1"/>
</dbReference>
<feature type="transmembrane region" description="Helical" evidence="13">
    <location>
        <begin position="424"/>
        <end position="440"/>
    </location>
</feature>
<dbReference type="CDD" id="cd01987">
    <property type="entry name" value="USP_KdpD-like"/>
    <property type="match status" value="1"/>
</dbReference>
<dbReference type="AlphaFoldDB" id="A0A7I8CZZ1"/>
<dbReference type="InterPro" id="IPR036890">
    <property type="entry name" value="HATPase_C_sf"/>
</dbReference>
<keyword evidence="10 13" id="KW-1133">Transmembrane helix</keyword>
<dbReference type="EMBL" id="AP023321">
    <property type="protein sequence ID" value="BCI60067.1"/>
    <property type="molecule type" value="Genomic_DNA"/>
</dbReference>
<dbReference type="FunFam" id="3.30.565.10:FF:000006">
    <property type="entry name" value="Sensor histidine kinase WalK"/>
    <property type="match status" value="1"/>
</dbReference>
<gene>
    <name evidence="15" type="ORF">C12CBH8_07060</name>
</gene>
<dbReference type="Proteomes" id="UP000593890">
    <property type="component" value="Chromosome"/>
</dbReference>
<evidence type="ECO:0000256" key="2">
    <source>
        <dbReference type="ARBA" id="ARBA00004141"/>
    </source>
</evidence>
<dbReference type="Gene3D" id="3.30.565.10">
    <property type="entry name" value="Histidine kinase-like ATPase, C-terminal domain"/>
    <property type="match status" value="1"/>
</dbReference>
<dbReference type="CDD" id="cd00082">
    <property type="entry name" value="HisKA"/>
    <property type="match status" value="1"/>
</dbReference>
<dbReference type="InterPro" id="IPR029016">
    <property type="entry name" value="GAF-like_dom_sf"/>
</dbReference>
<organism evidence="15 16">
    <name type="scientific">Solibaculum mannosilyticum</name>
    <dbReference type="NCBI Taxonomy" id="2780922"/>
    <lineage>
        <taxon>Bacteria</taxon>
        <taxon>Bacillati</taxon>
        <taxon>Bacillota</taxon>
        <taxon>Clostridia</taxon>
        <taxon>Eubacteriales</taxon>
        <taxon>Oscillospiraceae</taxon>
        <taxon>Solibaculum</taxon>
    </lineage>
</organism>
<dbReference type="GO" id="GO:0005737">
    <property type="term" value="C:cytoplasm"/>
    <property type="evidence" value="ECO:0007669"/>
    <property type="project" value="UniProtKB-ARBA"/>
</dbReference>